<name>A0A078MJ69_9PSED</name>
<dbReference type="InterPro" id="IPR054635">
    <property type="entry name" value="PA1571-like"/>
</dbReference>
<dbReference type="RefSeq" id="WP_044500653.1">
    <property type="nucleotide sequence ID" value="NZ_LK391969.1"/>
</dbReference>
<accession>A0A078MJ69</accession>
<dbReference type="EMBL" id="LK391969">
    <property type="protein sequence ID" value="CEF27709.1"/>
    <property type="molecule type" value="Genomic_DNA"/>
</dbReference>
<gene>
    <name evidence="1" type="ORF">BN1049_02666</name>
</gene>
<evidence type="ECO:0008006" key="2">
    <source>
        <dbReference type="Google" id="ProtNLM"/>
    </source>
</evidence>
<dbReference type="OrthoDB" id="7019010at2"/>
<organism evidence="1">
    <name type="scientific">Pseudomonas saudimassiliensis</name>
    <dbReference type="NCBI Taxonomy" id="1461581"/>
    <lineage>
        <taxon>Bacteria</taxon>
        <taxon>Pseudomonadati</taxon>
        <taxon>Pseudomonadota</taxon>
        <taxon>Gammaproteobacteria</taxon>
        <taxon>Pseudomonadales</taxon>
        <taxon>Pseudomonadaceae</taxon>
        <taxon>Pseudomonas</taxon>
    </lineage>
</organism>
<dbReference type="AlphaFoldDB" id="A0A078MJ69"/>
<proteinExistence type="predicted"/>
<sequence length="62" mass="7095">MSLQVQQKPRSLTEFLPRPSLQARGFLVDENGREIAITERMIQQACEELDQQWVAPQAANAR</sequence>
<reference evidence="1" key="1">
    <citation type="submission" date="2014-07" db="EMBL/GenBank/DDBJ databases">
        <authorList>
            <person name="Urmite Genomes Urmite Genomes"/>
        </authorList>
    </citation>
    <scope>NUCLEOTIDE SEQUENCE</scope>
    <source>
        <strain evidence="1">12M76_air</strain>
    </source>
</reference>
<dbReference type="PATRIC" id="fig|1461581.3.peg.2627"/>
<dbReference type="EMBL" id="LM997413">
    <property type="protein sequence ID" value="CEA06284.1"/>
    <property type="molecule type" value="Genomic_DNA"/>
</dbReference>
<protein>
    <recommendedName>
        <fullName evidence="2">Multifunctional fatty acid oxidation complex subunit alpha</fullName>
    </recommendedName>
</protein>
<evidence type="ECO:0000313" key="1">
    <source>
        <dbReference type="EMBL" id="CEA06284.1"/>
    </source>
</evidence>
<dbReference type="NCBIfam" id="NF045613">
    <property type="entry name" value="PA1571_fam"/>
    <property type="match status" value="1"/>
</dbReference>